<feature type="region of interest" description="Disordered" evidence="22">
    <location>
        <begin position="1416"/>
        <end position="1443"/>
    </location>
</feature>
<dbReference type="Pfam" id="PF14622">
    <property type="entry name" value="Ribonucleas_3_3"/>
    <property type="match status" value="1"/>
</dbReference>
<keyword evidence="12" id="KW-0255">Endonuclease</keyword>
<dbReference type="EC" id="3.1.26.3" evidence="6"/>
<feature type="compositionally biased region" description="Low complexity" evidence="22">
    <location>
        <begin position="533"/>
        <end position="546"/>
    </location>
</feature>
<evidence type="ECO:0000256" key="10">
    <source>
        <dbReference type="ARBA" id="ARBA00022723"/>
    </source>
</evidence>
<evidence type="ECO:0000256" key="15">
    <source>
        <dbReference type="ARBA" id="ARBA00022884"/>
    </source>
</evidence>
<dbReference type="SMART" id="SM00535">
    <property type="entry name" value="RIBOc"/>
    <property type="match status" value="2"/>
</dbReference>
<dbReference type="SMART" id="SM00358">
    <property type="entry name" value="DSRM"/>
    <property type="match status" value="1"/>
</dbReference>
<feature type="domain" description="RNase III" evidence="24">
    <location>
        <begin position="1154"/>
        <end position="1281"/>
    </location>
</feature>
<dbReference type="PROSITE" id="PS00517">
    <property type="entry name" value="RNASE_3_1"/>
    <property type="match status" value="1"/>
</dbReference>
<keyword evidence="10" id="KW-0479">Metal-binding</keyword>
<feature type="domain" description="RNase III" evidence="24">
    <location>
        <begin position="923"/>
        <end position="1103"/>
    </location>
</feature>
<feature type="compositionally biased region" description="Basic and acidic residues" evidence="22">
    <location>
        <begin position="391"/>
        <end position="400"/>
    </location>
</feature>
<evidence type="ECO:0000313" key="26">
    <source>
        <dbReference type="Proteomes" id="UP001634394"/>
    </source>
</evidence>
<comment type="cofactor">
    <cofactor evidence="3">
        <name>Mg(2+)</name>
        <dbReference type="ChEBI" id="CHEBI:18420"/>
    </cofactor>
</comment>
<evidence type="ECO:0000256" key="8">
    <source>
        <dbReference type="ARBA" id="ARBA00022517"/>
    </source>
</evidence>
<feature type="compositionally biased region" description="Pro residues" evidence="22">
    <location>
        <begin position="513"/>
        <end position="522"/>
    </location>
</feature>
<dbReference type="PROSITE" id="PS50137">
    <property type="entry name" value="DS_RBD"/>
    <property type="match status" value="1"/>
</dbReference>
<comment type="subcellular location">
    <subcellularLocation>
        <location evidence="4">Nucleus</location>
    </subcellularLocation>
</comment>
<name>A0ABD3WFI8_SINWO</name>
<dbReference type="GO" id="GO:0042254">
    <property type="term" value="P:ribosome biogenesis"/>
    <property type="evidence" value="ECO:0007669"/>
    <property type="project" value="UniProtKB-KW"/>
</dbReference>
<dbReference type="GO" id="GO:0035196">
    <property type="term" value="P:miRNA processing"/>
    <property type="evidence" value="ECO:0007669"/>
    <property type="project" value="UniProtKB-ARBA"/>
</dbReference>
<evidence type="ECO:0000259" key="24">
    <source>
        <dbReference type="PROSITE" id="PS50142"/>
    </source>
</evidence>
<evidence type="ECO:0000256" key="1">
    <source>
        <dbReference type="ARBA" id="ARBA00000109"/>
    </source>
</evidence>
<sequence>MSFNRGQGFARQDGKGMAQVINEVVMPGFLSPTFPPGGIPQRPYMVGNMMLPGQSPGLNPLLGHSQNPGLGHSSNPGSMGNMRMGLIGPPPQVQLYRPTMEMPQQQTGGIVQPPPSTLIPWGSGAISTEGLRQTLPGPGLMSTQPPVWVSTTSCQSLVHQSLGTMSSLLGSPPVPIQTMPINIKPNQQSLSFMTSKNQPMGDCGPHPQSHPQQSGARRNQSDYRRDDDRRRDQTNDRQDYRHPNRDRDRDSDRGNRRGRDERHGDKARSWDRDQSRSSSRNRSESRDRPTRQDSASGYSKDDSRNLYQRSKPWDDRYRRGRSGSRQSGSDSDNYRRDRSYGDRNQGRDSMQDSKRRWADDRDTDQRSKKSKSDRYDSKSHQPLEGQVSKDNQSELGDKTDGGSTSGRSESRDRQSVNSPDCGDSEQESSGDEDESFLVSQDEAPSKLIKVKEELSEEEDIPAWTRCSPADLFFTRDNQNGWMVGTKRMQELEDRFDHELCKRAEKAKAALPKYDPPSRPQPNPLHAHKHCSHSESNSSSSSSSSSSDSEDDLEDTWIEELERKRKHPQRLHPDLWYNDAGEMNDGPLCRCSLKSKKTGIRHNKFPGELPLTCDKESNNLGKLYHYRVTMSPHTNFLTKTPTVIEYDSHEYIFEGFSLFSHYKLENIPQCRVIRFNIEYTLHLIEETFPENFSVRSLDLFTDFLFTELLEFVDIDWKGPGGEENCPRYHLMPRFARALPDNGKEILSMNEVLSYMLRSSLPLLEESQLTKTKKMDQREWQNLVDEVQGMIVTYPGKKPCSLRIDQLDRNEVEGDNKYPLIIHHGLKPAQLSYAGDQEYKKKWREYNKFRHLLNSRPRINMQDKQKLKEKGDECARLRMKGNMKREVTVEISSENFLRTGIRSDICQHAMLLPVLLVHLRFHGSLDYLESILKYRFKDRGLLQLALTHSSNKVNFGTNPDHARNSLSNCGSRQPLYGDKRIHYSHTRKKGINILMYIMAKMGQKEDTPSEVPHNERLEFLGDAVVEFITSIHLFFMFPWLEEGGLTTYRGAIVQNQQLAVLARNLHLEDYMLYAHGPDLCHESDLKHAMANCFEALMGALFIDGGIELADRVFSSTLFPESDLLQTWTNLPQHPLQEDEPNGDRHWIESSPTLQKMTKFEESIGVRFDHIRLLARSFSLRNVGYNNLTMGHNQRLEFLGDTIMQLVSSEFLFKHFPDHHEGHLSLLRSSLVNNRTQASVADDLGMSEYVISGDQSFDPNISLKTKDRADLLEALLGALYVDKGLDFCKVLCQVCFFPRLKEFILNQDWNDPKSQLQQCCLSLREMNEEDPDIPVYKVIECTGPTNTRKYKVAVYFRGERLASGIGHSIQEAEMEAATQALFDRSELFPILEHHRRFLWKYNRQRLMKVREESIQMDVPKSYAIDKPPRKSLHQRQERRDYRQRKT</sequence>
<dbReference type="GO" id="GO:0005634">
    <property type="term" value="C:nucleus"/>
    <property type="evidence" value="ECO:0007669"/>
    <property type="project" value="UniProtKB-SubCell"/>
</dbReference>
<evidence type="ECO:0000256" key="4">
    <source>
        <dbReference type="ARBA" id="ARBA00004123"/>
    </source>
</evidence>
<keyword evidence="16" id="KW-0464">Manganese</keyword>
<comment type="similarity">
    <text evidence="5">Belongs to the ribonuclease III family.</text>
</comment>
<dbReference type="InterPro" id="IPR011907">
    <property type="entry name" value="RNase_III"/>
</dbReference>
<evidence type="ECO:0000256" key="20">
    <source>
        <dbReference type="ARBA" id="ARBA00083702"/>
    </source>
</evidence>
<keyword evidence="9" id="KW-0540">Nuclease</keyword>
<dbReference type="GO" id="GO:0046872">
    <property type="term" value="F:metal ion binding"/>
    <property type="evidence" value="ECO:0007669"/>
    <property type="project" value="UniProtKB-KW"/>
</dbReference>
<keyword evidence="11" id="KW-0677">Repeat</keyword>
<protein>
    <recommendedName>
        <fullName evidence="7">Ribonuclease 3</fullName>
        <ecNumber evidence="6">3.1.26.3</ecNumber>
    </recommendedName>
    <alternativeName>
        <fullName evidence="18">Ribonuclease III</fullName>
    </alternativeName>
    <alternativeName>
        <fullName evidence="19 20">protein Drosha</fullName>
    </alternativeName>
</protein>
<dbReference type="InterPro" id="IPR000999">
    <property type="entry name" value="RNase_III_dom"/>
</dbReference>
<dbReference type="Gene3D" id="1.10.1520.10">
    <property type="entry name" value="Ribonuclease III domain"/>
    <property type="match status" value="2"/>
</dbReference>
<dbReference type="FunFam" id="1.10.1520.10:FF:000002">
    <property type="entry name" value="Drosha ribonuclease III"/>
    <property type="match status" value="1"/>
</dbReference>
<dbReference type="GO" id="GO:0003723">
    <property type="term" value="F:RNA binding"/>
    <property type="evidence" value="ECO:0007669"/>
    <property type="project" value="UniProtKB-UniRule"/>
</dbReference>
<evidence type="ECO:0000256" key="5">
    <source>
        <dbReference type="ARBA" id="ARBA00010183"/>
    </source>
</evidence>
<gene>
    <name evidence="25" type="ORF">ACJMK2_040272</name>
</gene>
<keyword evidence="17" id="KW-0539">Nucleus</keyword>
<dbReference type="CDD" id="cd00593">
    <property type="entry name" value="RIBOc"/>
    <property type="match status" value="2"/>
</dbReference>
<evidence type="ECO:0000256" key="7">
    <source>
        <dbReference type="ARBA" id="ARBA00017706"/>
    </source>
</evidence>
<keyword evidence="26" id="KW-1185">Reference proteome</keyword>
<evidence type="ECO:0000256" key="19">
    <source>
        <dbReference type="ARBA" id="ARBA00078955"/>
    </source>
</evidence>
<proteinExistence type="inferred from homology"/>
<dbReference type="PANTHER" id="PTHR11207">
    <property type="entry name" value="RIBONUCLEASE III"/>
    <property type="match status" value="1"/>
</dbReference>
<keyword evidence="15 21" id="KW-0694">RNA-binding</keyword>
<evidence type="ECO:0000256" key="2">
    <source>
        <dbReference type="ARBA" id="ARBA00001936"/>
    </source>
</evidence>
<comment type="caution">
    <text evidence="25">The sequence shown here is derived from an EMBL/GenBank/DDBJ whole genome shotgun (WGS) entry which is preliminary data.</text>
</comment>
<comment type="catalytic activity">
    <reaction evidence="1">
        <text>Endonucleolytic cleavage to 5'-phosphomonoester.</text>
        <dbReference type="EC" id="3.1.26.3"/>
    </reaction>
</comment>
<dbReference type="Proteomes" id="UP001634394">
    <property type="component" value="Unassembled WGS sequence"/>
</dbReference>
<dbReference type="PROSITE" id="PS50142">
    <property type="entry name" value="RNASE_3_2"/>
    <property type="match status" value="2"/>
</dbReference>
<dbReference type="Gene3D" id="3.30.160.20">
    <property type="match status" value="1"/>
</dbReference>
<evidence type="ECO:0000256" key="14">
    <source>
        <dbReference type="ARBA" id="ARBA00022842"/>
    </source>
</evidence>
<evidence type="ECO:0000256" key="12">
    <source>
        <dbReference type="ARBA" id="ARBA00022759"/>
    </source>
</evidence>
<dbReference type="EMBL" id="JBJQND010000007">
    <property type="protein sequence ID" value="KAL3872341.1"/>
    <property type="molecule type" value="Genomic_DNA"/>
</dbReference>
<dbReference type="SUPFAM" id="SSF69065">
    <property type="entry name" value="RNase III domain-like"/>
    <property type="match status" value="2"/>
</dbReference>
<evidence type="ECO:0000259" key="23">
    <source>
        <dbReference type="PROSITE" id="PS50137"/>
    </source>
</evidence>
<comment type="cofactor">
    <cofactor evidence="2">
        <name>Mn(2+)</name>
        <dbReference type="ChEBI" id="CHEBI:29035"/>
    </cofactor>
</comment>
<keyword evidence="13" id="KW-0378">Hydrolase</keyword>
<feature type="compositionally biased region" description="Basic and acidic residues" evidence="22">
    <location>
        <begin position="219"/>
        <end position="291"/>
    </location>
</feature>
<organism evidence="25 26">
    <name type="scientific">Sinanodonta woodiana</name>
    <name type="common">Chinese pond mussel</name>
    <name type="synonym">Anodonta woodiana</name>
    <dbReference type="NCBI Taxonomy" id="1069815"/>
    <lineage>
        <taxon>Eukaryota</taxon>
        <taxon>Metazoa</taxon>
        <taxon>Spiralia</taxon>
        <taxon>Lophotrochozoa</taxon>
        <taxon>Mollusca</taxon>
        <taxon>Bivalvia</taxon>
        <taxon>Autobranchia</taxon>
        <taxon>Heteroconchia</taxon>
        <taxon>Palaeoheterodonta</taxon>
        <taxon>Unionida</taxon>
        <taxon>Unionoidea</taxon>
        <taxon>Unionidae</taxon>
        <taxon>Unioninae</taxon>
        <taxon>Sinanodonta</taxon>
    </lineage>
</organism>
<feature type="compositionally biased region" description="Basic and acidic residues" evidence="22">
    <location>
        <begin position="332"/>
        <end position="381"/>
    </location>
</feature>
<dbReference type="FunFam" id="3.30.160.20:FF:000012">
    <property type="entry name" value="Drosha ribonuclease III"/>
    <property type="match status" value="1"/>
</dbReference>
<dbReference type="PANTHER" id="PTHR11207:SF0">
    <property type="entry name" value="RIBONUCLEASE 3"/>
    <property type="match status" value="1"/>
</dbReference>
<dbReference type="Pfam" id="PF26050">
    <property type="entry name" value="Helical_CED_Drosha"/>
    <property type="match status" value="1"/>
</dbReference>
<evidence type="ECO:0000256" key="13">
    <source>
        <dbReference type="ARBA" id="ARBA00022801"/>
    </source>
</evidence>
<dbReference type="InterPro" id="IPR014720">
    <property type="entry name" value="dsRBD_dom"/>
</dbReference>
<dbReference type="CDD" id="cd19877">
    <property type="entry name" value="DSRM_RNAse_III_meta_like"/>
    <property type="match status" value="1"/>
</dbReference>
<evidence type="ECO:0000256" key="18">
    <source>
        <dbReference type="ARBA" id="ARBA00032486"/>
    </source>
</evidence>
<evidence type="ECO:0000256" key="17">
    <source>
        <dbReference type="ARBA" id="ARBA00023242"/>
    </source>
</evidence>
<keyword evidence="14" id="KW-0460">Magnesium</keyword>
<dbReference type="Pfam" id="PF00035">
    <property type="entry name" value="dsrm"/>
    <property type="match status" value="1"/>
</dbReference>
<dbReference type="InterPro" id="IPR058938">
    <property type="entry name" value="Helical_CED_Drosha"/>
</dbReference>
<evidence type="ECO:0000256" key="9">
    <source>
        <dbReference type="ARBA" id="ARBA00022722"/>
    </source>
</evidence>
<feature type="compositionally biased region" description="Acidic residues" evidence="22">
    <location>
        <begin position="422"/>
        <end position="435"/>
    </location>
</feature>
<evidence type="ECO:0000256" key="3">
    <source>
        <dbReference type="ARBA" id="ARBA00001946"/>
    </source>
</evidence>
<feature type="domain" description="DRBM" evidence="23">
    <location>
        <begin position="1308"/>
        <end position="1378"/>
    </location>
</feature>
<evidence type="ECO:0000256" key="21">
    <source>
        <dbReference type="PROSITE-ProRule" id="PRU00266"/>
    </source>
</evidence>
<feature type="region of interest" description="Disordered" evidence="22">
    <location>
        <begin position="192"/>
        <end position="445"/>
    </location>
</feature>
<dbReference type="HAMAP" id="MF_00104">
    <property type="entry name" value="RNase_III"/>
    <property type="match status" value="1"/>
</dbReference>
<evidence type="ECO:0000256" key="16">
    <source>
        <dbReference type="ARBA" id="ARBA00023211"/>
    </source>
</evidence>
<dbReference type="InterPro" id="IPR044442">
    <property type="entry name" value="RNAse_III_DSRM__animal"/>
</dbReference>
<evidence type="ECO:0000256" key="6">
    <source>
        <dbReference type="ARBA" id="ARBA00012177"/>
    </source>
</evidence>
<dbReference type="Pfam" id="PF00636">
    <property type="entry name" value="Ribonuclease_3"/>
    <property type="match status" value="1"/>
</dbReference>
<evidence type="ECO:0000256" key="22">
    <source>
        <dbReference type="SAM" id="MobiDB-lite"/>
    </source>
</evidence>
<keyword evidence="8" id="KW-0690">Ribosome biogenesis</keyword>
<dbReference type="SUPFAM" id="SSF54768">
    <property type="entry name" value="dsRNA-binding domain-like"/>
    <property type="match status" value="1"/>
</dbReference>
<reference evidence="25 26" key="1">
    <citation type="submission" date="2024-11" db="EMBL/GenBank/DDBJ databases">
        <title>Chromosome-level genome assembly of the freshwater bivalve Anodonta woodiana.</title>
        <authorList>
            <person name="Chen X."/>
        </authorList>
    </citation>
    <scope>NUCLEOTIDE SEQUENCE [LARGE SCALE GENOMIC DNA]</scope>
    <source>
        <strain evidence="25">MN2024</strain>
        <tissue evidence="25">Gills</tissue>
    </source>
</reference>
<evidence type="ECO:0000313" key="25">
    <source>
        <dbReference type="EMBL" id="KAL3872341.1"/>
    </source>
</evidence>
<accession>A0ABD3WFI8</accession>
<evidence type="ECO:0000256" key="11">
    <source>
        <dbReference type="ARBA" id="ARBA00022737"/>
    </source>
</evidence>
<feature type="region of interest" description="Disordered" evidence="22">
    <location>
        <begin position="506"/>
        <end position="554"/>
    </location>
</feature>
<dbReference type="InterPro" id="IPR036389">
    <property type="entry name" value="RNase_III_sf"/>
</dbReference>
<dbReference type="GO" id="GO:0004525">
    <property type="term" value="F:ribonuclease III activity"/>
    <property type="evidence" value="ECO:0007669"/>
    <property type="project" value="UniProtKB-EC"/>
</dbReference>